<organism evidence="3">
    <name type="scientific">Candidatus Kentrum sp. DK</name>
    <dbReference type="NCBI Taxonomy" id="2126562"/>
    <lineage>
        <taxon>Bacteria</taxon>
        <taxon>Pseudomonadati</taxon>
        <taxon>Pseudomonadota</taxon>
        <taxon>Gammaproteobacteria</taxon>
        <taxon>Candidatus Kentrum</taxon>
    </lineage>
</organism>
<gene>
    <name evidence="3" type="ORF">BECKDK2373C_GA0170839_11097</name>
</gene>
<dbReference type="InterPro" id="IPR052698">
    <property type="entry name" value="MoCofactor_Util/Proc"/>
</dbReference>
<dbReference type="Pfam" id="PF02625">
    <property type="entry name" value="XdhC_CoxI"/>
    <property type="match status" value="1"/>
</dbReference>
<accession>A0A450TA65</accession>
<proteinExistence type="predicted"/>
<dbReference type="Pfam" id="PF13478">
    <property type="entry name" value="XdhC_C"/>
    <property type="match status" value="1"/>
</dbReference>
<feature type="domain" description="XdhC Rossmann" evidence="2">
    <location>
        <begin position="172"/>
        <end position="313"/>
    </location>
</feature>
<sequence length="321" mass="34246">MNNENVWQLVADCLRKNIPAALLMVVQSGGSSPGRTGFKMAVAADGRLAGTIGGGIVEYKFVGKAREKLRKGDSAPLLQRQIHGRDAGADASGMICGGEQTIALYPCRRTDLGVVESLIGAIETHDRGLLRLSPSGLSFLSGRRNGRDHGFRAGTGDGWLYEESVGPVDTAYIVGGGHVGRALARILAMLDFYVVILDERPDMGASGNSAHANRTITVSYDGIGQYVPDGDRNYAVIMTPNHKADKQVLKRLLNKKIRYLGMMGSAKKVHEIFSQLQAEGVPAKKLQGVHAPIGLPIGSHTPAEIAVSIAAEMVSLRRPAK</sequence>
<dbReference type="PANTHER" id="PTHR30388:SF6">
    <property type="entry name" value="XANTHINE DEHYDROGENASE SUBUNIT A-RELATED"/>
    <property type="match status" value="1"/>
</dbReference>
<dbReference type="InterPro" id="IPR027051">
    <property type="entry name" value="XdhC_Rossmann_dom"/>
</dbReference>
<reference evidence="3" key="1">
    <citation type="submission" date="2019-02" db="EMBL/GenBank/DDBJ databases">
        <authorList>
            <person name="Gruber-Vodicka R. H."/>
            <person name="Seah K. B. B."/>
        </authorList>
    </citation>
    <scope>NUCLEOTIDE SEQUENCE</scope>
    <source>
        <strain evidence="3">BECK_DK161</strain>
    </source>
</reference>
<evidence type="ECO:0000259" key="2">
    <source>
        <dbReference type="Pfam" id="PF13478"/>
    </source>
</evidence>
<evidence type="ECO:0000259" key="1">
    <source>
        <dbReference type="Pfam" id="PF02625"/>
    </source>
</evidence>
<evidence type="ECO:0000313" key="3">
    <source>
        <dbReference type="EMBL" id="VFJ63572.1"/>
    </source>
</evidence>
<dbReference type="AlphaFoldDB" id="A0A450TA65"/>
<dbReference type="Gene3D" id="3.40.50.720">
    <property type="entry name" value="NAD(P)-binding Rossmann-like Domain"/>
    <property type="match status" value="1"/>
</dbReference>
<name>A0A450TA65_9GAMM</name>
<dbReference type="EMBL" id="CAADEY010000109">
    <property type="protein sequence ID" value="VFJ63572.1"/>
    <property type="molecule type" value="Genomic_DNA"/>
</dbReference>
<protein>
    <submittedName>
        <fullName evidence="3">Xanthine dehydrogenase accessory factor</fullName>
    </submittedName>
</protein>
<dbReference type="PANTHER" id="PTHR30388">
    <property type="entry name" value="ALDEHYDE OXIDOREDUCTASE MOLYBDENUM COFACTOR ASSEMBLY PROTEIN"/>
    <property type="match status" value="1"/>
</dbReference>
<dbReference type="InterPro" id="IPR003777">
    <property type="entry name" value="XdhC_CoxI"/>
</dbReference>
<feature type="domain" description="XdhC- CoxI" evidence="1">
    <location>
        <begin position="14"/>
        <end position="75"/>
    </location>
</feature>